<keyword evidence="1" id="KW-0694">RNA-binding</keyword>
<feature type="domain" description="YTH" evidence="3">
    <location>
        <begin position="359"/>
        <end position="496"/>
    </location>
</feature>
<dbReference type="AlphaFoldDB" id="A0AAQ3SWC7"/>
<keyword evidence="5" id="KW-1185">Reference proteome</keyword>
<dbReference type="PANTHER" id="PTHR12357">
    <property type="entry name" value="YTH YT521-B HOMOLOGY DOMAIN-CONTAINING"/>
    <property type="match status" value="1"/>
</dbReference>
<organism evidence="4 5">
    <name type="scientific">Paspalum notatum var. saurae</name>
    <dbReference type="NCBI Taxonomy" id="547442"/>
    <lineage>
        <taxon>Eukaryota</taxon>
        <taxon>Viridiplantae</taxon>
        <taxon>Streptophyta</taxon>
        <taxon>Embryophyta</taxon>
        <taxon>Tracheophyta</taxon>
        <taxon>Spermatophyta</taxon>
        <taxon>Magnoliopsida</taxon>
        <taxon>Liliopsida</taxon>
        <taxon>Poales</taxon>
        <taxon>Poaceae</taxon>
        <taxon>PACMAD clade</taxon>
        <taxon>Panicoideae</taxon>
        <taxon>Andropogonodae</taxon>
        <taxon>Paspaleae</taxon>
        <taxon>Paspalinae</taxon>
        <taxon>Paspalum</taxon>
    </lineage>
</organism>
<dbReference type="Gene3D" id="3.10.590.10">
    <property type="entry name" value="ph1033 like domains"/>
    <property type="match status" value="1"/>
</dbReference>
<dbReference type="GO" id="GO:1990247">
    <property type="term" value="F:N6-methyladenosine-containing RNA reader activity"/>
    <property type="evidence" value="ECO:0007669"/>
    <property type="project" value="UniProtKB-UniRule"/>
</dbReference>
<comment type="similarity">
    <text evidence="1">Belongs to the YTHDF family.</text>
</comment>
<dbReference type="PANTHER" id="PTHR12357:SF67">
    <property type="entry name" value="YTH DOMAIN-CONTAINING FAMILY PROTEIN"/>
    <property type="match status" value="1"/>
</dbReference>
<dbReference type="GO" id="GO:0003729">
    <property type="term" value="F:mRNA binding"/>
    <property type="evidence" value="ECO:0007669"/>
    <property type="project" value="UniProtKB-UniRule"/>
</dbReference>
<reference evidence="4 5" key="1">
    <citation type="submission" date="2024-02" db="EMBL/GenBank/DDBJ databases">
        <title>High-quality chromosome-scale genome assembly of Pensacola bahiagrass (Paspalum notatum Flugge var. saurae).</title>
        <authorList>
            <person name="Vega J.M."/>
            <person name="Podio M."/>
            <person name="Orjuela J."/>
            <person name="Siena L.A."/>
            <person name="Pessino S.C."/>
            <person name="Combes M.C."/>
            <person name="Mariac C."/>
            <person name="Albertini E."/>
            <person name="Pupilli F."/>
            <person name="Ortiz J.P.A."/>
            <person name="Leblanc O."/>
        </authorList>
    </citation>
    <scope>NUCLEOTIDE SEQUENCE [LARGE SCALE GENOMIC DNA]</scope>
    <source>
        <strain evidence="4">R1</strain>
        <tissue evidence="4">Leaf</tissue>
    </source>
</reference>
<feature type="region of interest" description="Disordered" evidence="2">
    <location>
        <begin position="135"/>
        <end position="202"/>
    </location>
</feature>
<feature type="region of interest" description="Disordered" evidence="2">
    <location>
        <begin position="222"/>
        <end position="266"/>
    </location>
</feature>
<dbReference type="Pfam" id="PF04146">
    <property type="entry name" value="YTH"/>
    <property type="match status" value="1"/>
</dbReference>
<name>A0AAQ3SWC7_PASNO</name>
<protein>
    <recommendedName>
        <fullName evidence="1">YTH domain-containing family protein</fullName>
    </recommendedName>
</protein>
<proteinExistence type="inferred from homology"/>
<dbReference type="CDD" id="cd21134">
    <property type="entry name" value="YTH"/>
    <property type="match status" value="1"/>
</dbReference>
<evidence type="ECO:0000256" key="2">
    <source>
        <dbReference type="SAM" id="MobiDB-lite"/>
    </source>
</evidence>
<dbReference type="GO" id="GO:0061157">
    <property type="term" value="P:mRNA destabilization"/>
    <property type="evidence" value="ECO:0007669"/>
    <property type="project" value="TreeGrafter"/>
</dbReference>
<feature type="compositionally biased region" description="Basic and acidic residues" evidence="2">
    <location>
        <begin position="572"/>
        <end position="581"/>
    </location>
</feature>
<feature type="region of interest" description="Disordered" evidence="2">
    <location>
        <begin position="572"/>
        <end position="604"/>
    </location>
</feature>
<evidence type="ECO:0000259" key="3">
    <source>
        <dbReference type="PROSITE" id="PS50882"/>
    </source>
</evidence>
<evidence type="ECO:0000256" key="1">
    <source>
        <dbReference type="RuleBase" id="RU369095"/>
    </source>
</evidence>
<sequence length="604" mass="65952">MAAAATAAADQATDLLQKLALDPTGDAGDVLATKEKVSAKGGVAAVGSLQPGMETLQGQDCKDASMYYGAYAAYPYGAYGGWGDYSTYLSHDGAQTPTAGAYADMYYGYAPYGVATVGHDGQLYGSQNYQYPSTYNKQHNSTAKLSSNGKTEKLAPSPQGDISNNGVDGAKGLKNSNSSLKADRNVLGSNGSYGRSGGRSGSYHNQTNWSAYPYYSSEMFSDKQQKLPSNHNSAASNAKTKGQSRNQNTRQYPHLMGLQTPTSPMGSPSMYSANGIYGYDGSSYGPGLWYGSHMYSSGLYGGWNALYDGKYRPRGRGNGYYLYGNGYLDGFNELKRGPRSGLYKNQQGPVSTTETEVPAKEKTFRLLNEDDVHKSIKYNVWASTPNGNKKLDAAYQEAKEKSCESPVFLLFSVNASGQFVGLAEMVGRVDFNKTVEHWQQDKWTGCFPVKWHIVKDVPNSLLKHITLENNENKPVTNSRDTHEVKLEQGLQVLKIFKDHVCKTSIMDDFGFYDNREKMMQERKSKQQQSLKKAVDVKLPNAADTEKKHLEEETGSAELTEIEVDVLNKELSLDKAGEKNDVKGNVVSPQDLKSSIEKSAGANGC</sequence>
<dbReference type="PROSITE" id="PS50882">
    <property type="entry name" value="YTH"/>
    <property type="match status" value="1"/>
</dbReference>
<dbReference type="Proteomes" id="UP001341281">
    <property type="component" value="Chromosome 03"/>
</dbReference>
<feature type="compositionally biased region" description="Polar residues" evidence="2">
    <location>
        <begin position="135"/>
        <end position="149"/>
    </location>
</feature>
<dbReference type="InterPro" id="IPR007275">
    <property type="entry name" value="YTH_domain"/>
</dbReference>
<evidence type="ECO:0000313" key="5">
    <source>
        <dbReference type="Proteomes" id="UP001341281"/>
    </source>
</evidence>
<comment type="function">
    <text evidence="1">Specifically recognizes and binds N6-methyladenosine (m6A)-containing RNAs, and regulates mRNA stability. M6A is a modification present at internal sites of mRNAs and some non-coding RNAs and plays a role in mRNA stability and processing.</text>
</comment>
<dbReference type="InterPro" id="IPR045168">
    <property type="entry name" value="YTH_prot"/>
</dbReference>
<dbReference type="GO" id="GO:0005737">
    <property type="term" value="C:cytoplasm"/>
    <property type="evidence" value="ECO:0007669"/>
    <property type="project" value="TreeGrafter"/>
</dbReference>
<accession>A0AAQ3SWC7</accession>
<dbReference type="EMBL" id="CP144747">
    <property type="protein sequence ID" value="WVZ62055.1"/>
    <property type="molecule type" value="Genomic_DNA"/>
</dbReference>
<feature type="compositionally biased region" description="Polar residues" evidence="2">
    <location>
        <begin position="226"/>
        <end position="251"/>
    </location>
</feature>
<gene>
    <name evidence="4" type="ORF">U9M48_011843</name>
</gene>
<evidence type="ECO:0000313" key="4">
    <source>
        <dbReference type="EMBL" id="WVZ62055.1"/>
    </source>
</evidence>